<dbReference type="SUPFAM" id="SSF49785">
    <property type="entry name" value="Galactose-binding domain-like"/>
    <property type="match status" value="1"/>
</dbReference>
<dbReference type="InterPro" id="IPR045099">
    <property type="entry name" value="PITH1-like"/>
</dbReference>
<reference evidence="4 5" key="1">
    <citation type="submission" date="2024-09" db="EMBL/GenBank/DDBJ databases">
        <title>Rethinking Asexuality: The Enigmatic Case of Functional Sexual Genes in Lepraria (Stereocaulaceae).</title>
        <authorList>
            <person name="Doellman M."/>
            <person name="Sun Y."/>
            <person name="Barcenas-Pena A."/>
            <person name="Lumbsch H.T."/>
            <person name="Grewe F."/>
        </authorList>
    </citation>
    <scope>NUCLEOTIDE SEQUENCE [LARGE SCALE GENOMIC DNA]</scope>
    <source>
        <strain evidence="4 5">Mercado 3170</strain>
    </source>
</reference>
<comment type="similarity">
    <text evidence="1">Belongs to the PITHD1 family.</text>
</comment>
<protein>
    <recommendedName>
        <fullName evidence="3">PITH domain-containing protein</fullName>
    </recommendedName>
</protein>
<feature type="domain" description="PITH" evidence="3">
    <location>
        <begin position="28"/>
        <end position="201"/>
    </location>
</feature>
<organism evidence="4 5">
    <name type="scientific">Stereocaulon virgatum</name>
    <dbReference type="NCBI Taxonomy" id="373712"/>
    <lineage>
        <taxon>Eukaryota</taxon>
        <taxon>Fungi</taxon>
        <taxon>Dikarya</taxon>
        <taxon>Ascomycota</taxon>
        <taxon>Pezizomycotina</taxon>
        <taxon>Lecanoromycetes</taxon>
        <taxon>OSLEUM clade</taxon>
        <taxon>Lecanoromycetidae</taxon>
        <taxon>Lecanorales</taxon>
        <taxon>Lecanorineae</taxon>
        <taxon>Stereocaulaceae</taxon>
        <taxon>Stereocaulon</taxon>
    </lineage>
</organism>
<proteinExistence type="inferred from homology"/>
<dbReference type="InterPro" id="IPR008979">
    <property type="entry name" value="Galactose-bd-like_sf"/>
</dbReference>
<comment type="caution">
    <text evidence="4">The sequence shown here is derived from an EMBL/GenBank/DDBJ whole genome shotgun (WGS) entry which is preliminary data.</text>
</comment>
<evidence type="ECO:0000256" key="1">
    <source>
        <dbReference type="ARBA" id="ARBA00025788"/>
    </source>
</evidence>
<keyword evidence="5" id="KW-1185">Reference proteome</keyword>
<evidence type="ECO:0000259" key="3">
    <source>
        <dbReference type="PROSITE" id="PS51532"/>
    </source>
</evidence>
<sequence>MSHEHGHDHSGHSHGDHGDDHVHAHDHSDETEPALRSLIWKQIDFDNIRTLNEDEPDAGAHIVQKAYQQRMEAEPELTSDADEQLLMFVPFTGVLKLHAILIRASTSSSCPQTLKVYHNRDDLDFTTASDLEPTQTLIVSQTNDVQEISVKRAKFGNTYNLTLFVENNYGDDVTRVYWIGFKGEFTELNREPIEVLYEKAANPKDHELIAGLGEKGALGGGRHGM</sequence>
<accession>A0ABR4A5N5</accession>
<dbReference type="Proteomes" id="UP001590950">
    <property type="component" value="Unassembled WGS sequence"/>
</dbReference>
<evidence type="ECO:0000256" key="2">
    <source>
        <dbReference type="SAM" id="MobiDB-lite"/>
    </source>
</evidence>
<dbReference type="PROSITE" id="PS51532">
    <property type="entry name" value="PITH"/>
    <property type="match status" value="1"/>
</dbReference>
<evidence type="ECO:0000313" key="5">
    <source>
        <dbReference type="Proteomes" id="UP001590950"/>
    </source>
</evidence>
<feature type="region of interest" description="Disordered" evidence="2">
    <location>
        <begin position="1"/>
        <end position="30"/>
    </location>
</feature>
<gene>
    <name evidence="4" type="ORF">N7G274_006079</name>
</gene>
<dbReference type="Pfam" id="PF06201">
    <property type="entry name" value="PITH"/>
    <property type="match status" value="1"/>
</dbReference>
<dbReference type="InterPro" id="IPR037047">
    <property type="entry name" value="PITH_dom_sf"/>
</dbReference>
<dbReference type="Gene3D" id="2.60.120.470">
    <property type="entry name" value="PITH domain"/>
    <property type="match status" value="1"/>
</dbReference>
<dbReference type="InterPro" id="IPR010400">
    <property type="entry name" value="PITH_dom"/>
</dbReference>
<dbReference type="PANTHER" id="PTHR12175:SF1">
    <property type="entry name" value="PITH DOMAIN-CONTAINING PROTEIN 1"/>
    <property type="match status" value="1"/>
</dbReference>
<evidence type="ECO:0000313" key="4">
    <source>
        <dbReference type="EMBL" id="KAL2041135.1"/>
    </source>
</evidence>
<dbReference type="EMBL" id="JBEFKJ010000018">
    <property type="protein sequence ID" value="KAL2041135.1"/>
    <property type="molecule type" value="Genomic_DNA"/>
</dbReference>
<name>A0ABR4A5N5_9LECA</name>
<dbReference type="PANTHER" id="PTHR12175">
    <property type="entry name" value="AD039 HT014 THIOREDOXIN FAMILY TRP26"/>
    <property type="match status" value="1"/>
</dbReference>